<dbReference type="EMBL" id="CAJMWW010000664">
    <property type="protein sequence ID" value="CAE6481482.1"/>
    <property type="molecule type" value="Genomic_DNA"/>
</dbReference>
<evidence type="ECO:0000313" key="2">
    <source>
        <dbReference type="EMBL" id="CAE6481482.1"/>
    </source>
</evidence>
<dbReference type="Proteomes" id="UP000663841">
    <property type="component" value="Unassembled WGS sequence"/>
</dbReference>
<feature type="compositionally biased region" description="Low complexity" evidence="1">
    <location>
        <begin position="1"/>
        <end position="21"/>
    </location>
</feature>
<accession>A0A8H3H5K4</accession>
<sequence length="181" mass="19452">MLEIPSSLAQQPADSSASSSSVFDTTPQYHNYQTHPTGFCVFPALARDTGLPQRQEQLSMQPAIQLCPEAKTITVLAKKLQAQSSSAERRRSDNSSSDHRPFSSFTTKLSDSPQTKPRPPRPVTALSDTGRPFKNEIAPPVSELLPSTQASCTSRPTSAGARIPTGACASTWIKTSHSVVV</sequence>
<evidence type="ECO:0000313" key="3">
    <source>
        <dbReference type="Proteomes" id="UP000663841"/>
    </source>
</evidence>
<dbReference type="AlphaFoldDB" id="A0A8H3H5K4"/>
<evidence type="ECO:0000256" key="1">
    <source>
        <dbReference type="SAM" id="MobiDB-lite"/>
    </source>
</evidence>
<feature type="compositionally biased region" description="Basic and acidic residues" evidence="1">
    <location>
        <begin position="87"/>
        <end position="101"/>
    </location>
</feature>
<feature type="region of interest" description="Disordered" evidence="1">
    <location>
        <begin position="1"/>
        <end position="29"/>
    </location>
</feature>
<feature type="region of interest" description="Disordered" evidence="1">
    <location>
        <begin position="78"/>
        <end position="134"/>
    </location>
</feature>
<feature type="compositionally biased region" description="Polar residues" evidence="1">
    <location>
        <begin position="103"/>
        <end position="115"/>
    </location>
</feature>
<comment type="caution">
    <text evidence="2">The sequence shown here is derived from an EMBL/GenBank/DDBJ whole genome shotgun (WGS) entry which is preliminary data.</text>
</comment>
<proteinExistence type="predicted"/>
<organism evidence="2 3">
    <name type="scientific">Rhizoctonia solani</name>
    <dbReference type="NCBI Taxonomy" id="456999"/>
    <lineage>
        <taxon>Eukaryota</taxon>
        <taxon>Fungi</taxon>
        <taxon>Dikarya</taxon>
        <taxon>Basidiomycota</taxon>
        <taxon>Agaricomycotina</taxon>
        <taxon>Agaricomycetes</taxon>
        <taxon>Cantharellales</taxon>
        <taxon>Ceratobasidiaceae</taxon>
        <taxon>Rhizoctonia</taxon>
    </lineage>
</organism>
<gene>
    <name evidence="2" type="ORF">RDB_LOCUS209513</name>
</gene>
<protein>
    <submittedName>
        <fullName evidence="2">Uncharacterized protein</fullName>
    </submittedName>
</protein>
<name>A0A8H3H5K4_9AGAM</name>
<reference evidence="2" key="1">
    <citation type="submission" date="2021-01" db="EMBL/GenBank/DDBJ databases">
        <authorList>
            <person name="Kaushik A."/>
        </authorList>
    </citation>
    <scope>NUCLEOTIDE SEQUENCE</scope>
    <source>
        <strain evidence="2">AG3-T5</strain>
    </source>
</reference>